<reference evidence="1" key="2">
    <citation type="journal article" date="2005" name="Biochem. Biophys. Res. Commun.">
        <title>Functional characterization and molecular modeling of methylcatechol 2,3-dioxygenase from o-xylene-degrading Rhodococcus sp. strain DK17.</title>
        <authorList>
            <person name="Kim D."/>
            <person name="Chae J.C."/>
            <person name="Jang J.Y."/>
            <person name="Zylstra G.J."/>
            <person name="Kim Y.M."/>
            <person name="Kang B.S."/>
            <person name="Kim E."/>
        </authorList>
    </citation>
    <scope>NUCLEOTIDE SEQUENCE</scope>
    <source>
        <plasmid evidence="1">pDK2</plasmid>
    </source>
</reference>
<dbReference type="PDB" id="2WL9">
    <property type="method" value="X-ray"/>
    <property type="resolution" value="1.90 A"/>
    <property type="chains" value="A/B/C/D=1-305"/>
</dbReference>
<keyword evidence="2" id="KW-0106">Calcium</keyword>
<sequence>MAKVTELGYLGLSVSNLDAWRDYAAGIMGMQVVDDGEDDRIYLRMDRWHHRIVLHADGSDDLAYIGWRVAGPVELDELAEQLKNAGIPFEVASDADAAERRVLGLVKLHDPGGNPTEIFYGPQVDTSSPFHPGRPMFGKFVTEGQGLGHIIIREDDVEEATRFYRLLGLEGAVEYKFALPNGAVGTPVFMHCNDRHHSLAFGVGPMDKRINHLMIEYTHLDDLGYAHDLVRQQKIDVTLQIGKHSNDEALTFYCANPSGWLWEPGWGSRPAPAQQEHYLRDIFGHDNEVEGYGLDIPLKGLDIPA</sequence>
<keyword evidence="1" id="KW-0614">Plasmid</keyword>
<feature type="binding site" evidence="2">
    <location>
        <position position="155"/>
    </location>
    <ligand>
        <name>Ca(2+)</name>
        <dbReference type="ChEBI" id="CHEBI:29108"/>
    </ligand>
</feature>
<accession>A0ACD6B857</accession>
<geneLocation type="plasmid" evidence="1">
    <name>pDK2</name>
</geneLocation>
<dbReference type="PDB" id="2WL3">
    <property type="method" value="X-ray"/>
    <property type="resolution" value="2.20 A"/>
    <property type="chains" value="A/B/C/D=1-305"/>
</dbReference>
<keyword evidence="2 3" id="KW-0002">3D-structure</keyword>
<feature type="binding site" evidence="2 3">
    <location>
        <position position="212"/>
    </location>
    <ligand>
        <name>Fe(3+)</name>
        <dbReference type="ChEBI" id="CHEBI:29034"/>
    </ligand>
</feature>
<dbReference type="EMBL" id="AY502075">
    <property type="protein sequence ID" value="AAR90133.1"/>
    <property type="molecule type" value="Genomic_DNA"/>
</dbReference>
<feature type="binding site" evidence="2 3">
    <location>
        <position position="263"/>
    </location>
    <ligand>
        <name>Fe(3+)</name>
        <dbReference type="ChEBI" id="CHEBI:29034"/>
    </ligand>
</feature>
<reference evidence="1" key="3">
    <citation type="journal article" date="2005" name="J. Microbiol.">
        <title>Identification of two-component regulatory genes involved in o-xylene degradation by Rhodococcus sp. strain DK17.</title>
        <authorList>
            <person name="Kim D."/>
            <person name="Chae J.C."/>
            <person name="Zylstra G.J."/>
            <person name="Sohn H.Y."/>
            <person name="Kwon G.S."/>
            <person name="Kim E."/>
        </authorList>
    </citation>
    <scope>NUCLEOTIDE SEQUENCE</scope>
    <source>
        <strain evidence="1">DK17</strain>
    </source>
</reference>
<gene>
    <name evidence="1" type="primary">akbC</name>
</gene>
<reference evidence="2 3" key="4">
    <citation type="journal article" date="2010" name="J. Biol. Chem.">
        <title>Substrate binding mechanism of a type I extradiol dioxygenase.</title>
        <authorList>
            <person name="Cho H.J."/>
            <person name="Kim K."/>
            <person name="Sohn S.Y."/>
            <person name="Cho H.Y."/>
            <person name="Kim K.J."/>
            <person name="Kim M.H."/>
            <person name="Kim D."/>
            <person name="Kim E."/>
            <person name="Kang B.S."/>
        </authorList>
    </citation>
    <scope>X-RAY CRYSTALLOGRAPHY (1.90 ANGSTROMS) OF 1-305 IN COMPLEX WITH CA(2+); FE(3+) AND MG(2+)</scope>
</reference>
<feature type="binding site" evidence="3">
    <location>
        <position position="253"/>
    </location>
    <ligand>
        <name>Fe(3+)</name>
        <dbReference type="ChEBI" id="CHEBI:29034"/>
    </ligand>
</feature>
<feature type="binding site" evidence="3">
    <location>
        <position position="155"/>
    </location>
    <ligand>
        <name>Mg(2+)</name>
        <dbReference type="ChEBI" id="CHEBI:18420"/>
    </ligand>
</feature>
<reference evidence="1" key="1">
    <citation type="journal article" date="2004" name="Appl. Environ. Microbiol.">
        <title>Identification of a novel dioxygenase involved in metabolism of o-xylene, toluene, and ethylbenzene by Rhodococcus sp. strain DK17.</title>
        <authorList>
            <person name="Kim D."/>
            <person name="Chae J.C."/>
            <person name="Zylstra G.J."/>
            <person name="Kim Y.S."/>
            <person name="Kim S.K."/>
            <person name="Nam M.H."/>
            <person name="Kim Y.M."/>
            <person name="Kim E."/>
        </authorList>
    </citation>
    <scope>NUCLEOTIDE SEQUENCE</scope>
    <source>
        <strain evidence="1">DK17</strain>
    </source>
</reference>
<organism evidence="1">
    <name type="scientific">Rhodococcus sp. DK17</name>
    <dbReference type="NCBI Taxonomy" id="186196"/>
    <lineage>
        <taxon>Bacteria</taxon>
        <taxon>Bacillati</taxon>
        <taxon>Actinomycetota</taxon>
        <taxon>Actinomycetes</taxon>
        <taxon>Mycobacteriales</taxon>
        <taxon>Nocardiaceae</taxon>
        <taxon>Rhodococcus</taxon>
    </lineage>
</organism>
<evidence type="ECO:0007829" key="2">
    <source>
        <dbReference type="PDB" id="2WL3"/>
    </source>
</evidence>
<proteinExistence type="evidence at protein level"/>
<protein>
    <submittedName>
        <fullName evidence="1">Catechol 2,3-dioxygenase</fullName>
    </submittedName>
</protein>
<feature type="binding site" evidence="2 3">
    <location>
        <position position="149"/>
    </location>
    <ligand>
        <name>Fe(3+)</name>
        <dbReference type="ChEBI" id="CHEBI:29034"/>
    </ligand>
</feature>
<keyword evidence="2 3" id="KW-0479">Metal-binding</keyword>
<accession>Q6REQ5</accession>
<feature type="binding site" evidence="3">
    <location>
        <position position="111"/>
    </location>
    <ligand>
        <name>Mg(2+)</name>
        <dbReference type="ChEBI" id="CHEBI:18420"/>
    </ligand>
</feature>
<name>A0ACD6B857_9NOCA</name>
<feature type="binding site" evidence="2">
    <location>
        <position position="111"/>
    </location>
    <ligand>
        <name>Ca(2+)</name>
        <dbReference type="ChEBI" id="CHEBI:29108"/>
    </ligand>
</feature>
<evidence type="ECO:0000313" key="1">
    <source>
        <dbReference type="EMBL" id="AAR90133.1"/>
    </source>
</evidence>
<evidence type="ECO:0007829" key="3">
    <source>
        <dbReference type="PDB" id="2WL9"/>
    </source>
</evidence>